<proteinExistence type="predicted"/>
<evidence type="ECO:0000313" key="1">
    <source>
        <dbReference type="EMBL" id="MPM80584.1"/>
    </source>
</evidence>
<accession>A0A645CUK8</accession>
<evidence type="ECO:0008006" key="2">
    <source>
        <dbReference type="Google" id="ProtNLM"/>
    </source>
</evidence>
<organism evidence="1">
    <name type="scientific">bioreactor metagenome</name>
    <dbReference type="NCBI Taxonomy" id="1076179"/>
    <lineage>
        <taxon>unclassified sequences</taxon>
        <taxon>metagenomes</taxon>
        <taxon>ecological metagenomes</taxon>
    </lineage>
</organism>
<reference evidence="1" key="1">
    <citation type="submission" date="2019-08" db="EMBL/GenBank/DDBJ databases">
        <authorList>
            <person name="Kucharzyk K."/>
            <person name="Murdoch R.W."/>
            <person name="Higgins S."/>
            <person name="Loffler F."/>
        </authorList>
    </citation>
    <scope>NUCLEOTIDE SEQUENCE</scope>
</reference>
<sequence length="110" mass="12820">MKNIIKRLCSTIWPFALLFLILYLSMMSATILIGFPGPSYAIKVAKKYTPIVTVDNTEFKEISTRTFPFNKNGEFMNPMFYVIKGKDKNNNEVIVYISHKDAKIYYIDYE</sequence>
<name>A0A645CUK8_9ZZZZ</name>
<dbReference type="AlphaFoldDB" id="A0A645CUK8"/>
<dbReference type="EMBL" id="VSSQ01030162">
    <property type="protein sequence ID" value="MPM80584.1"/>
    <property type="molecule type" value="Genomic_DNA"/>
</dbReference>
<protein>
    <recommendedName>
        <fullName evidence="2">PepSY domain-containing protein</fullName>
    </recommendedName>
</protein>
<comment type="caution">
    <text evidence="1">The sequence shown here is derived from an EMBL/GenBank/DDBJ whole genome shotgun (WGS) entry which is preliminary data.</text>
</comment>
<gene>
    <name evidence="1" type="ORF">SDC9_127633</name>
</gene>